<evidence type="ECO:0000313" key="3">
    <source>
        <dbReference type="Proteomes" id="UP000199600"/>
    </source>
</evidence>
<organism evidence="2 3">
    <name type="scientific">Candidatus Propionivibrio aalborgensis</name>
    <dbReference type="NCBI Taxonomy" id="1860101"/>
    <lineage>
        <taxon>Bacteria</taxon>
        <taxon>Pseudomonadati</taxon>
        <taxon>Pseudomonadota</taxon>
        <taxon>Betaproteobacteria</taxon>
        <taxon>Rhodocyclales</taxon>
        <taxon>Rhodocyclaceae</taxon>
        <taxon>Propionivibrio</taxon>
    </lineage>
</organism>
<dbReference type="GO" id="GO:0006538">
    <property type="term" value="P:L-glutamate catabolic process"/>
    <property type="evidence" value="ECO:0007669"/>
    <property type="project" value="InterPro"/>
</dbReference>
<keyword evidence="3" id="KW-1185">Reference proteome</keyword>
<reference evidence="2 3" key="1">
    <citation type="submission" date="2016-06" db="EMBL/GenBank/DDBJ databases">
        <authorList>
            <person name="Kjaerup R.B."/>
            <person name="Dalgaard T.S."/>
            <person name="Juul-Madsen H.R."/>
        </authorList>
    </citation>
    <scope>NUCLEOTIDE SEQUENCE [LARGE SCALE GENOMIC DNA]</scope>
    <source>
        <strain evidence="2">2</strain>
    </source>
</reference>
<dbReference type="Proteomes" id="UP000199600">
    <property type="component" value="Unassembled WGS sequence"/>
</dbReference>
<gene>
    <name evidence="2" type="ORF">PROAA_30008</name>
</gene>
<protein>
    <recommendedName>
        <fullName evidence="1">NAD-specific glutamate dehydrogenase C-terminal domain-containing protein</fullName>
    </recommendedName>
</protein>
<dbReference type="Pfam" id="PF21074">
    <property type="entry name" value="GDH_C"/>
    <property type="match status" value="1"/>
</dbReference>
<dbReference type="EMBL" id="FLQY01000223">
    <property type="protein sequence ID" value="SBT08995.1"/>
    <property type="molecule type" value="Genomic_DNA"/>
</dbReference>
<dbReference type="PANTHER" id="PTHR43403">
    <property type="entry name" value="NAD-SPECIFIC GLUTAMATE DEHYDROGENASE"/>
    <property type="match status" value="1"/>
</dbReference>
<name>A0A1A8XVE0_9RHOO</name>
<sequence>MNALNERRAELEAAGVPAGTAEQVAKLDPSYAALDIVDIATDSEQGVDRVAEIYFALVGKLEMRWFGDQINALSTNTHWQGLARNALRDDLARQTRLLTASVIRLSPDGIDATEMLAAWEASNHAPLSRLREMVADLKTGPALDLAMLSVAMRELRSLT</sequence>
<dbReference type="InterPro" id="IPR007780">
    <property type="entry name" value="NAD_Glu_DH_bac"/>
</dbReference>
<dbReference type="InterPro" id="IPR048381">
    <property type="entry name" value="GDH_C"/>
</dbReference>
<dbReference type="GO" id="GO:0004352">
    <property type="term" value="F:glutamate dehydrogenase (NAD+) activity"/>
    <property type="evidence" value="ECO:0007669"/>
    <property type="project" value="InterPro"/>
</dbReference>
<dbReference type="PANTHER" id="PTHR43403:SF1">
    <property type="entry name" value="NAD-SPECIFIC GLUTAMATE DEHYDROGENASE"/>
    <property type="match status" value="1"/>
</dbReference>
<dbReference type="AlphaFoldDB" id="A0A1A8XVE0"/>
<dbReference type="GO" id="GO:0004069">
    <property type="term" value="F:L-aspartate:2-oxoglutarate aminotransferase activity"/>
    <property type="evidence" value="ECO:0007669"/>
    <property type="project" value="InterPro"/>
</dbReference>
<accession>A0A1A8XVE0</accession>
<feature type="domain" description="NAD-specific glutamate dehydrogenase C-terminal" evidence="1">
    <location>
        <begin position="2"/>
        <end position="156"/>
    </location>
</feature>
<evidence type="ECO:0000313" key="2">
    <source>
        <dbReference type="EMBL" id="SBT08995.1"/>
    </source>
</evidence>
<evidence type="ECO:0000259" key="1">
    <source>
        <dbReference type="Pfam" id="PF21074"/>
    </source>
</evidence>
<proteinExistence type="predicted"/>